<sequence>MPFLIALMTFNEHLADCKTVQFYFGFNDRKGFSLEELNEWNRTRRFVRVYRDEQSGPVLVINVDTDKGGLPQAMFDENLDVWLNQMRQYRRYITE</sequence>
<protein>
    <submittedName>
        <fullName evidence="1">Uncharacterized protein</fullName>
    </submittedName>
</protein>
<reference evidence="2" key="1">
    <citation type="journal article" date="2019" name="Int. J. Syst. Evol. Microbiol.">
        <title>The Global Catalogue of Microorganisms (GCM) 10K type strain sequencing project: providing services to taxonomists for standard genome sequencing and annotation.</title>
        <authorList>
            <consortium name="The Broad Institute Genomics Platform"/>
            <consortium name="The Broad Institute Genome Sequencing Center for Infectious Disease"/>
            <person name="Wu L."/>
            <person name="Ma J."/>
        </authorList>
    </citation>
    <scope>NUCLEOTIDE SEQUENCE [LARGE SCALE GENOMIC DNA]</scope>
    <source>
        <strain evidence="2">CGMCC 1.12851</strain>
    </source>
</reference>
<evidence type="ECO:0000313" key="1">
    <source>
        <dbReference type="EMBL" id="GGB66703.1"/>
    </source>
</evidence>
<name>A0ABQ1JHV1_9SPHN</name>
<dbReference type="Proteomes" id="UP000614261">
    <property type="component" value="Unassembled WGS sequence"/>
</dbReference>
<proteinExistence type="predicted"/>
<dbReference type="InterPro" id="IPR019660">
    <property type="entry name" value="Put_sensory_transdc_reg_YbjN"/>
</dbReference>
<dbReference type="Pfam" id="PF10722">
    <property type="entry name" value="YbjN"/>
    <property type="match status" value="1"/>
</dbReference>
<comment type="caution">
    <text evidence="1">The sequence shown here is derived from an EMBL/GenBank/DDBJ whole genome shotgun (WGS) entry which is preliminary data.</text>
</comment>
<dbReference type="EMBL" id="BMGD01000003">
    <property type="protein sequence ID" value="GGB66703.1"/>
    <property type="molecule type" value="Genomic_DNA"/>
</dbReference>
<keyword evidence="2" id="KW-1185">Reference proteome</keyword>
<gene>
    <name evidence="1" type="ORF">GCM10010833_22370</name>
</gene>
<evidence type="ECO:0000313" key="2">
    <source>
        <dbReference type="Proteomes" id="UP000614261"/>
    </source>
</evidence>
<accession>A0ABQ1JHV1</accession>
<organism evidence="1 2">
    <name type="scientific">Blastomonas aquatica</name>
    <dbReference type="NCBI Taxonomy" id="1510276"/>
    <lineage>
        <taxon>Bacteria</taxon>
        <taxon>Pseudomonadati</taxon>
        <taxon>Pseudomonadota</taxon>
        <taxon>Alphaproteobacteria</taxon>
        <taxon>Sphingomonadales</taxon>
        <taxon>Sphingomonadaceae</taxon>
        <taxon>Blastomonas</taxon>
    </lineage>
</organism>